<name>A0A1W1VLF3_9DEIO</name>
<reference evidence="2 3" key="1">
    <citation type="submission" date="2017-04" db="EMBL/GenBank/DDBJ databases">
        <authorList>
            <person name="Afonso C.L."/>
            <person name="Miller P.J."/>
            <person name="Scott M.A."/>
            <person name="Spackman E."/>
            <person name="Goraichik I."/>
            <person name="Dimitrov K.M."/>
            <person name="Suarez D.L."/>
            <person name="Swayne D.E."/>
        </authorList>
    </citation>
    <scope>NUCLEOTIDE SEQUENCE [LARGE SCALE GENOMIC DNA]</scope>
    <source>
        <strain evidence="2 3">KR-140</strain>
    </source>
</reference>
<evidence type="ECO:0000259" key="1">
    <source>
        <dbReference type="Pfam" id="PF22763"/>
    </source>
</evidence>
<evidence type="ECO:0000313" key="2">
    <source>
        <dbReference type="EMBL" id="SMB94192.1"/>
    </source>
</evidence>
<gene>
    <name evidence="2" type="ORF">SAMN00790413_02285</name>
</gene>
<sequence length="271" mass="28854">MQATVPVEVLALDSWLPWLALPRANGRLGKVPSLPRDGVLRPIDCRGAGLSLPEAHALMHRHRAGGLGIVLATGHGLAVLDLDVPITACTQTLLGEVLGYTGRSPGGGTHVWLAGNLPRNRRQAGIEVIGRGFVTVTGDALGERGQALGKLDDVLQRLGDGSPSRLVQSAPLTLSDEAVLGQLYAAKNGARARHLLTIGDWVSAGYHSASEGDLAAVRLLRFWTTDPEQLGRLMEGTALWRPKWTQGGYLARTIERALEMGGPTWAGSRVR</sequence>
<proteinExistence type="predicted"/>
<dbReference type="Proteomes" id="UP000192582">
    <property type="component" value="Unassembled WGS sequence"/>
</dbReference>
<keyword evidence="3" id="KW-1185">Reference proteome</keyword>
<feature type="domain" description="NrS-1 polymerase-like HBD" evidence="1">
    <location>
        <begin position="210"/>
        <end position="259"/>
    </location>
</feature>
<evidence type="ECO:0000313" key="3">
    <source>
        <dbReference type="Proteomes" id="UP000192582"/>
    </source>
</evidence>
<accession>A0A1W1VLF3</accession>
<dbReference type="InterPro" id="IPR054468">
    <property type="entry name" value="NrSPol-like_HBD"/>
</dbReference>
<organism evidence="2 3">
    <name type="scientific">Deinococcus hopiensis KR-140</name>
    <dbReference type="NCBI Taxonomy" id="695939"/>
    <lineage>
        <taxon>Bacteria</taxon>
        <taxon>Thermotogati</taxon>
        <taxon>Deinococcota</taxon>
        <taxon>Deinococci</taxon>
        <taxon>Deinococcales</taxon>
        <taxon>Deinococcaceae</taxon>
        <taxon>Deinococcus</taxon>
    </lineage>
</organism>
<dbReference type="EMBL" id="FWWU01000009">
    <property type="protein sequence ID" value="SMB94192.1"/>
    <property type="molecule type" value="Genomic_DNA"/>
</dbReference>
<dbReference type="Pfam" id="PF22763">
    <property type="entry name" value="NrS1-1_pol-like_HBD"/>
    <property type="match status" value="1"/>
</dbReference>
<dbReference type="AlphaFoldDB" id="A0A1W1VLF3"/>
<dbReference type="STRING" id="695939.SAMN00790413_02285"/>
<protein>
    <recommendedName>
        <fullName evidence="1">NrS-1 polymerase-like HBD domain-containing protein</fullName>
    </recommendedName>
</protein>